<evidence type="ECO:0000313" key="3">
    <source>
        <dbReference type="Proteomes" id="UP000183529"/>
    </source>
</evidence>
<evidence type="ECO:0000313" key="2">
    <source>
        <dbReference type="EMBL" id="SEK06594.1"/>
    </source>
</evidence>
<evidence type="ECO:0000313" key="4">
    <source>
        <dbReference type="Proteomes" id="UP000247515"/>
    </source>
</evidence>
<organism evidence="2 3">
    <name type="scientific">Paraburkholderia tropica</name>
    <dbReference type="NCBI Taxonomy" id="92647"/>
    <lineage>
        <taxon>Bacteria</taxon>
        <taxon>Pseudomonadati</taxon>
        <taxon>Pseudomonadota</taxon>
        <taxon>Betaproteobacteria</taxon>
        <taxon>Burkholderiales</taxon>
        <taxon>Burkholderiaceae</taxon>
        <taxon>Paraburkholderia</taxon>
    </lineage>
</organism>
<keyword evidence="4" id="KW-1185">Reference proteome</keyword>
<dbReference type="RefSeq" id="WP_156773948.1">
    <property type="nucleotide sequence ID" value="NZ_CADFGN010000013.1"/>
</dbReference>
<dbReference type="AlphaFoldDB" id="A0AAQ1JWH7"/>
<dbReference type="Proteomes" id="UP000247515">
    <property type="component" value="Unassembled WGS sequence"/>
</dbReference>
<comment type="caution">
    <text evidence="2">The sequence shown here is derived from an EMBL/GenBank/DDBJ whole genome shotgun (WGS) entry which is preliminary data.</text>
</comment>
<dbReference type="EMBL" id="QJJV01000018">
    <property type="protein sequence ID" value="PXX11789.1"/>
    <property type="molecule type" value="Genomic_DNA"/>
</dbReference>
<dbReference type="GeneID" id="61304285"/>
<gene>
    <name evidence="1" type="ORF">C7400_118110</name>
    <name evidence="2" type="ORF">SAMN05216550_115132</name>
</gene>
<reference evidence="2 3" key="1">
    <citation type="submission" date="2016-10" db="EMBL/GenBank/DDBJ databases">
        <authorList>
            <person name="Varghese N."/>
            <person name="Submissions S."/>
        </authorList>
    </citation>
    <scope>NUCLEOTIDE SEQUENCE [LARGE SCALE GENOMIC DNA]</scope>
    <source>
        <strain evidence="2 3">LMG 22274</strain>
    </source>
</reference>
<name>A0AAQ1JWH7_9BURK</name>
<reference evidence="1 4" key="2">
    <citation type="submission" date="2018-05" db="EMBL/GenBank/DDBJ databases">
        <title>Genomic Encyclopedia of Type Strains, Phase IV (KMG-V): Genome sequencing to study the core and pangenomes of soil and plant-associated prokaryotes.</title>
        <authorList>
            <person name="Whitman W."/>
        </authorList>
    </citation>
    <scope>NUCLEOTIDE SEQUENCE [LARGE SCALE GENOMIC DNA]</scope>
    <source>
        <strain evidence="1 4">SIr-6563</strain>
    </source>
</reference>
<evidence type="ECO:0000313" key="1">
    <source>
        <dbReference type="EMBL" id="PXX11789.1"/>
    </source>
</evidence>
<protein>
    <submittedName>
        <fullName evidence="2">Uncharacterized protein</fullName>
    </submittedName>
</protein>
<sequence length="58" mass="6301">MESSLKPPAKIEVKLLLHPQDHDRALAIARSANIAERDFFALAIHLGAAEILRASVAN</sequence>
<dbReference type="EMBL" id="FNZM01000015">
    <property type="protein sequence ID" value="SEK06594.1"/>
    <property type="molecule type" value="Genomic_DNA"/>
</dbReference>
<dbReference type="Proteomes" id="UP000183529">
    <property type="component" value="Unassembled WGS sequence"/>
</dbReference>
<accession>A0AAQ1JWH7</accession>
<proteinExistence type="predicted"/>